<feature type="chain" id="PRO_5008671748" description="DUF7944 domain-containing protein" evidence="1">
    <location>
        <begin position="27"/>
        <end position="126"/>
    </location>
</feature>
<dbReference type="InterPro" id="IPR057704">
    <property type="entry name" value="DUF7944"/>
</dbReference>
<reference evidence="3 4" key="1">
    <citation type="submission" date="2016-07" db="EMBL/GenBank/DDBJ databases">
        <title>Acinetobacter sp. ANC 4603.</title>
        <authorList>
            <person name="Radolfova-Krizova L."/>
            <person name="Nemec A."/>
        </authorList>
    </citation>
    <scope>NUCLEOTIDE SEQUENCE [LARGE SCALE GENOMIC DNA]</scope>
    <source>
        <strain evidence="3 4">ANC 4603</strain>
    </source>
</reference>
<dbReference type="AlphaFoldDB" id="A0A1C3CXW1"/>
<dbReference type="STRING" id="1891224.BBP83_03830"/>
<sequence length="126" mass="13956">MKNSVVKAISILSFSVFTLMTHSVYAADEKIEVTPTPQVTQQELAAIYVLSDICPSLVSDQAKFAQGYAKLTKEYLPNEKNPVTALERLGQQKSFRPILNEAQSDAQKAGNEKNKEICQELSTYAN</sequence>
<evidence type="ECO:0000259" key="2">
    <source>
        <dbReference type="Pfam" id="PF25642"/>
    </source>
</evidence>
<dbReference type="RefSeq" id="WP_068886290.1">
    <property type="nucleotide sequence ID" value="NZ_CBCRUU010000001.1"/>
</dbReference>
<keyword evidence="4" id="KW-1185">Reference proteome</keyword>
<evidence type="ECO:0000313" key="4">
    <source>
        <dbReference type="Proteomes" id="UP000186553"/>
    </source>
</evidence>
<dbReference type="Proteomes" id="UP000186553">
    <property type="component" value="Unassembled WGS sequence"/>
</dbReference>
<feature type="signal peptide" evidence="1">
    <location>
        <begin position="1"/>
        <end position="26"/>
    </location>
</feature>
<name>A0A1C3CXW1_9GAMM</name>
<keyword evidence="1" id="KW-0732">Signal</keyword>
<proteinExistence type="predicted"/>
<feature type="domain" description="DUF7944" evidence="2">
    <location>
        <begin position="40"/>
        <end position="121"/>
    </location>
</feature>
<dbReference type="Pfam" id="PF25642">
    <property type="entry name" value="DUF7944"/>
    <property type="match status" value="1"/>
</dbReference>
<organism evidence="3 4">
    <name type="scientific">Acinetobacter celticus</name>
    <dbReference type="NCBI Taxonomy" id="1891224"/>
    <lineage>
        <taxon>Bacteria</taxon>
        <taxon>Pseudomonadati</taxon>
        <taxon>Pseudomonadota</taxon>
        <taxon>Gammaproteobacteria</taxon>
        <taxon>Moraxellales</taxon>
        <taxon>Moraxellaceae</taxon>
        <taxon>Acinetobacter</taxon>
    </lineage>
</organism>
<accession>A0A1C3CXW1</accession>
<dbReference type="OrthoDB" id="6717434at2"/>
<evidence type="ECO:0000256" key="1">
    <source>
        <dbReference type="SAM" id="SignalP"/>
    </source>
</evidence>
<dbReference type="NCBIfam" id="NF047330">
    <property type="entry name" value="MCR_0457_fam"/>
    <property type="match status" value="1"/>
</dbReference>
<gene>
    <name evidence="3" type="ORF">BBP83_03830</name>
</gene>
<dbReference type="EMBL" id="MBDL01000008">
    <property type="protein sequence ID" value="ODA13528.1"/>
    <property type="molecule type" value="Genomic_DNA"/>
</dbReference>
<protein>
    <recommendedName>
        <fullName evidence="2">DUF7944 domain-containing protein</fullName>
    </recommendedName>
</protein>
<evidence type="ECO:0000313" key="3">
    <source>
        <dbReference type="EMBL" id="ODA13528.1"/>
    </source>
</evidence>
<comment type="caution">
    <text evidence="3">The sequence shown here is derived from an EMBL/GenBank/DDBJ whole genome shotgun (WGS) entry which is preliminary data.</text>
</comment>